<dbReference type="PANTHER" id="PTHR21363:SF0">
    <property type="entry name" value="PREPHENATE DEHYDROGENASE [NADP(+)]"/>
    <property type="match status" value="1"/>
</dbReference>
<evidence type="ECO:0000256" key="1">
    <source>
        <dbReference type="ARBA" id="ARBA00022605"/>
    </source>
</evidence>
<sequence length="290" mass="31305">MVKTFNKICIYGVGLMGGSLALACKKSNPNVEIVAVGRNEAHLKQAQAIGVIDSFSIDLATALDGVDLVVFAMPVGAMQAAFEQVQPFLNDTIVLTDLGSTKGNVVALANNVFKQFAKNFVPGHPIAGTEKSGVAAAFAELFQQRRVILTPTEITDVKATERVAALWQSCGAEVIEMPVAHHDEVLAATSHLPHMLAFSLVDTLSKMNDKQEIFKYAAGGFRDFTRIASSSPEMWQDICIANADSLVDVIEKFQTDLSALTKAIQSGDKETISKIFARAKKARDQFSNEL</sequence>
<dbReference type="PROSITE" id="PS51176">
    <property type="entry name" value="PDH_ADH"/>
    <property type="match status" value="1"/>
</dbReference>
<dbReference type="InterPro" id="IPR050812">
    <property type="entry name" value="Preph/Arog_dehydrog"/>
</dbReference>
<dbReference type="FunFam" id="3.40.50.720:FF:000208">
    <property type="entry name" value="Prephenate dehydrogenase"/>
    <property type="match status" value="1"/>
</dbReference>
<comment type="pathway">
    <text evidence="5">Amino-acid biosynthesis.</text>
</comment>
<dbReference type="FunFam" id="1.10.3660.10:FF:000003">
    <property type="entry name" value="Prephenate dehydrogenase"/>
    <property type="match status" value="1"/>
</dbReference>
<dbReference type="InterPro" id="IPR003099">
    <property type="entry name" value="Prephen_DH"/>
</dbReference>
<dbReference type="PANTHER" id="PTHR21363">
    <property type="entry name" value="PREPHENATE DEHYDROGENASE"/>
    <property type="match status" value="1"/>
</dbReference>
<dbReference type="SUPFAM" id="SSF51735">
    <property type="entry name" value="NAD(P)-binding Rossmann-fold domains"/>
    <property type="match status" value="1"/>
</dbReference>
<dbReference type="GO" id="GO:0008977">
    <property type="term" value="F:prephenate dehydrogenase (NAD+) activity"/>
    <property type="evidence" value="ECO:0007669"/>
    <property type="project" value="UniProtKB-EC"/>
</dbReference>
<dbReference type="GO" id="GO:0006571">
    <property type="term" value="P:tyrosine biosynthetic process"/>
    <property type="evidence" value="ECO:0007669"/>
    <property type="project" value="InterPro"/>
</dbReference>
<dbReference type="SUPFAM" id="SSF48179">
    <property type="entry name" value="6-phosphogluconate dehydrogenase C-terminal domain-like"/>
    <property type="match status" value="1"/>
</dbReference>
<dbReference type="InterPro" id="IPR036291">
    <property type="entry name" value="NAD(P)-bd_dom_sf"/>
</dbReference>
<dbReference type="Gene3D" id="3.40.50.720">
    <property type="entry name" value="NAD(P)-binding Rossmann-like Domain"/>
    <property type="match status" value="1"/>
</dbReference>
<feature type="domain" description="Prephenate/arogenate dehydrogenase" evidence="6">
    <location>
        <begin position="6"/>
        <end position="290"/>
    </location>
</feature>
<evidence type="ECO:0000259" key="6">
    <source>
        <dbReference type="PROSITE" id="PS51176"/>
    </source>
</evidence>
<keyword evidence="3" id="KW-0520">NAD</keyword>
<dbReference type="InterPro" id="IPR046826">
    <property type="entry name" value="PDH_N"/>
</dbReference>
<dbReference type="GO" id="GO:0004665">
    <property type="term" value="F:prephenate dehydrogenase (NADP+) activity"/>
    <property type="evidence" value="ECO:0007669"/>
    <property type="project" value="InterPro"/>
</dbReference>
<dbReference type="Gene3D" id="1.10.3660.10">
    <property type="entry name" value="6-phosphogluconate dehydrogenase C-terminal like domain"/>
    <property type="match status" value="1"/>
</dbReference>
<dbReference type="EC" id="1.3.1.12" evidence="7"/>
<name>A0A3B1A6P0_9ZZZZ</name>
<keyword evidence="1" id="KW-0028">Amino-acid biosynthesis</keyword>
<evidence type="ECO:0000256" key="4">
    <source>
        <dbReference type="ARBA" id="ARBA00023141"/>
    </source>
</evidence>
<dbReference type="InterPro" id="IPR008927">
    <property type="entry name" value="6-PGluconate_DH-like_C_sf"/>
</dbReference>
<dbReference type="EMBL" id="UOFT01000045">
    <property type="protein sequence ID" value="VAW95412.1"/>
    <property type="molecule type" value="Genomic_DNA"/>
</dbReference>
<keyword evidence="2 7" id="KW-0560">Oxidoreductase</keyword>
<gene>
    <name evidence="7" type="ORF">MNBD_GAMMA23-996</name>
</gene>
<dbReference type="PROSITE" id="PS51257">
    <property type="entry name" value="PROKAR_LIPOPROTEIN"/>
    <property type="match status" value="1"/>
</dbReference>
<evidence type="ECO:0000256" key="5">
    <source>
        <dbReference type="ARBA" id="ARBA00029440"/>
    </source>
</evidence>
<proteinExistence type="predicted"/>
<organism evidence="7">
    <name type="scientific">hydrothermal vent metagenome</name>
    <dbReference type="NCBI Taxonomy" id="652676"/>
    <lineage>
        <taxon>unclassified sequences</taxon>
        <taxon>metagenomes</taxon>
        <taxon>ecological metagenomes</taxon>
    </lineage>
</organism>
<reference evidence="7" key="1">
    <citation type="submission" date="2018-06" db="EMBL/GenBank/DDBJ databases">
        <authorList>
            <person name="Zhirakovskaya E."/>
        </authorList>
    </citation>
    <scope>NUCLEOTIDE SEQUENCE</scope>
</reference>
<evidence type="ECO:0000256" key="3">
    <source>
        <dbReference type="ARBA" id="ARBA00023027"/>
    </source>
</evidence>
<dbReference type="InterPro" id="IPR046825">
    <property type="entry name" value="PDH_C"/>
</dbReference>
<evidence type="ECO:0000313" key="7">
    <source>
        <dbReference type="EMBL" id="VAW95412.1"/>
    </source>
</evidence>
<dbReference type="Pfam" id="PF02153">
    <property type="entry name" value="PDH_N"/>
    <property type="match status" value="1"/>
</dbReference>
<keyword evidence="4" id="KW-0057">Aromatic amino acid biosynthesis</keyword>
<protein>
    <submittedName>
        <fullName evidence="7">Cyclohexadienyl dehydrogenase</fullName>
        <ecNumber evidence="7">1.3.1.12</ecNumber>
    </submittedName>
</protein>
<dbReference type="Pfam" id="PF20463">
    <property type="entry name" value="PDH_C"/>
    <property type="match status" value="1"/>
</dbReference>
<dbReference type="GO" id="GO:0070403">
    <property type="term" value="F:NAD+ binding"/>
    <property type="evidence" value="ECO:0007669"/>
    <property type="project" value="InterPro"/>
</dbReference>
<evidence type="ECO:0000256" key="2">
    <source>
        <dbReference type="ARBA" id="ARBA00023002"/>
    </source>
</evidence>
<accession>A0A3B1A6P0</accession>
<dbReference type="AlphaFoldDB" id="A0A3B1A6P0"/>